<sequence>MKIPPTPSGMVLSGFLCQFSSTKGWQSSLYVLASGGIITRQQFSACRSLAFLSSGIHSKYVLTYSCIALFGVHQYAIAILKKMALASLIALQAASEGVELLEFRKHARMMLRVRGGVKDESEETCVAVCHSLPTSPTRKTGTWDASVLCGTQYGSEMIYGHPPWSSLALVCSIFNLKISNGSCGGYQVLQEMRRYVREHLLPGPDVTVNY</sequence>
<evidence type="ECO:0000313" key="2">
    <source>
        <dbReference type="Proteomes" id="UP000799750"/>
    </source>
</evidence>
<dbReference type="AlphaFoldDB" id="A0A6A6QBQ5"/>
<dbReference type="Proteomes" id="UP000799750">
    <property type="component" value="Unassembled WGS sequence"/>
</dbReference>
<dbReference type="EMBL" id="MU004199">
    <property type="protein sequence ID" value="KAF2489436.1"/>
    <property type="molecule type" value="Genomic_DNA"/>
</dbReference>
<proteinExistence type="predicted"/>
<accession>A0A6A6QBQ5</accession>
<organism evidence="1 2">
    <name type="scientific">Lophium mytilinum</name>
    <dbReference type="NCBI Taxonomy" id="390894"/>
    <lineage>
        <taxon>Eukaryota</taxon>
        <taxon>Fungi</taxon>
        <taxon>Dikarya</taxon>
        <taxon>Ascomycota</taxon>
        <taxon>Pezizomycotina</taxon>
        <taxon>Dothideomycetes</taxon>
        <taxon>Pleosporomycetidae</taxon>
        <taxon>Mytilinidiales</taxon>
        <taxon>Mytilinidiaceae</taxon>
        <taxon>Lophium</taxon>
    </lineage>
</organism>
<gene>
    <name evidence="1" type="ORF">BU16DRAFT_182102</name>
</gene>
<name>A0A6A6QBQ5_9PEZI</name>
<evidence type="ECO:0000313" key="1">
    <source>
        <dbReference type="EMBL" id="KAF2489436.1"/>
    </source>
</evidence>
<keyword evidence="2" id="KW-1185">Reference proteome</keyword>
<protein>
    <submittedName>
        <fullName evidence="1">Uncharacterized protein</fullName>
    </submittedName>
</protein>
<reference evidence="1" key="1">
    <citation type="journal article" date="2020" name="Stud. Mycol.">
        <title>101 Dothideomycetes genomes: a test case for predicting lifestyles and emergence of pathogens.</title>
        <authorList>
            <person name="Haridas S."/>
            <person name="Albert R."/>
            <person name="Binder M."/>
            <person name="Bloem J."/>
            <person name="Labutti K."/>
            <person name="Salamov A."/>
            <person name="Andreopoulos B."/>
            <person name="Baker S."/>
            <person name="Barry K."/>
            <person name="Bills G."/>
            <person name="Bluhm B."/>
            <person name="Cannon C."/>
            <person name="Castanera R."/>
            <person name="Culley D."/>
            <person name="Daum C."/>
            <person name="Ezra D."/>
            <person name="Gonzalez J."/>
            <person name="Henrissat B."/>
            <person name="Kuo A."/>
            <person name="Liang C."/>
            <person name="Lipzen A."/>
            <person name="Lutzoni F."/>
            <person name="Magnuson J."/>
            <person name="Mondo S."/>
            <person name="Nolan M."/>
            <person name="Ohm R."/>
            <person name="Pangilinan J."/>
            <person name="Park H.-J."/>
            <person name="Ramirez L."/>
            <person name="Alfaro M."/>
            <person name="Sun H."/>
            <person name="Tritt A."/>
            <person name="Yoshinaga Y."/>
            <person name="Zwiers L.-H."/>
            <person name="Turgeon B."/>
            <person name="Goodwin S."/>
            <person name="Spatafora J."/>
            <person name="Crous P."/>
            <person name="Grigoriev I."/>
        </authorList>
    </citation>
    <scope>NUCLEOTIDE SEQUENCE</scope>
    <source>
        <strain evidence="1">CBS 269.34</strain>
    </source>
</reference>